<protein>
    <recommendedName>
        <fullName evidence="1">DUF6879 domain-containing protein</fullName>
    </recommendedName>
</protein>
<sequence length="178" mass="20342">MELLQGEAFDDLFHTFEQDAFHLEVEDSYHTSEETGPFQLFLSGKVDDFAWHQPWLELVREVSASGRSIRRVRVVTVPHVDYTRWGLTVAEHNIDAGEDIRWLPRQLLGSDKLTTDDFWLFDDTRVAFTVFEPSGQFAGGAVTIDPVIVGHCRAARDRAWHAAIPHREYVDNNESTTA</sequence>
<dbReference type="EMBL" id="NMUL01000038">
    <property type="protein sequence ID" value="OXM63116.1"/>
    <property type="molecule type" value="Genomic_DNA"/>
</dbReference>
<reference evidence="3" key="1">
    <citation type="submission" date="2017-07" db="EMBL/GenBank/DDBJ databases">
        <title>Comparative genome mining reveals phylogenetic distribution patterns of secondary metabolites in Amycolatopsis.</title>
        <authorList>
            <person name="Adamek M."/>
            <person name="Alanjary M."/>
            <person name="Sales-Ortells H."/>
            <person name="Goodfellow M."/>
            <person name="Bull A.T."/>
            <person name="Kalinowski J."/>
            <person name="Ziemert N."/>
        </authorList>
    </citation>
    <scope>NUCLEOTIDE SEQUENCE [LARGE SCALE GENOMIC DNA]</scope>
    <source>
        <strain evidence="3">H5</strain>
    </source>
</reference>
<evidence type="ECO:0000313" key="2">
    <source>
        <dbReference type="EMBL" id="OXM63116.1"/>
    </source>
</evidence>
<evidence type="ECO:0000259" key="1">
    <source>
        <dbReference type="Pfam" id="PF21806"/>
    </source>
</evidence>
<dbReference type="AlphaFoldDB" id="A0A229SVY8"/>
<dbReference type="OrthoDB" id="3821358at2"/>
<accession>A0A229SVY8</accession>
<dbReference type="RefSeq" id="WP_093951424.1">
    <property type="nucleotide sequence ID" value="NZ_NMUL01000038.1"/>
</dbReference>
<comment type="caution">
    <text evidence="2">The sequence shown here is derived from an EMBL/GenBank/DDBJ whole genome shotgun (WGS) entry which is preliminary data.</text>
</comment>
<keyword evidence="3" id="KW-1185">Reference proteome</keyword>
<dbReference type="Pfam" id="PF21806">
    <property type="entry name" value="DUF6879"/>
    <property type="match status" value="1"/>
</dbReference>
<proteinExistence type="predicted"/>
<dbReference type="InterPro" id="IPR049244">
    <property type="entry name" value="DUF6879"/>
</dbReference>
<evidence type="ECO:0000313" key="3">
    <source>
        <dbReference type="Proteomes" id="UP000215199"/>
    </source>
</evidence>
<feature type="domain" description="DUF6879" evidence="1">
    <location>
        <begin position="7"/>
        <end position="170"/>
    </location>
</feature>
<dbReference type="Proteomes" id="UP000215199">
    <property type="component" value="Unassembled WGS sequence"/>
</dbReference>
<name>A0A229SVY8_9PSEU</name>
<organism evidence="2 3">
    <name type="scientific">Amycolatopsis vastitatis</name>
    <dbReference type="NCBI Taxonomy" id="1905142"/>
    <lineage>
        <taxon>Bacteria</taxon>
        <taxon>Bacillati</taxon>
        <taxon>Actinomycetota</taxon>
        <taxon>Actinomycetes</taxon>
        <taxon>Pseudonocardiales</taxon>
        <taxon>Pseudonocardiaceae</taxon>
        <taxon>Amycolatopsis</taxon>
    </lineage>
</organism>
<gene>
    <name evidence="2" type="ORF">CF165_32685</name>
</gene>